<feature type="compositionally biased region" description="Basic and acidic residues" evidence="6">
    <location>
        <begin position="60"/>
        <end position="99"/>
    </location>
</feature>
<keyword evidence="4" id="KW-0378">Hydrolase</keyword>
<dbReference type="OrthoDB" id="194865at2759"/>
<dbReference type="InterPro" id="IPR000073">
    <property type="entry name" value="AB_hydrolase_1"/>
</dbReference>
<dbReference type="OMA" id="HVIEEDQ"/>
<feature type="domain" description="AB hydrolase-1" evidence="7">
    <location>
        <begin position="178"/>
        <end position="335"/>
    </location>
</feature>
<gene>
    <name evidence="8" type="ORF">EMWEY_00029200</name>
</gene>
<dbReference type="VEuPathDB" id="ToxoDB:EMWEY_00029200"/>
<feature type="compositionally biased region" description="Polar residues" evidence="6">
    <location>
        <begin position="30"/>
        <end position="47"/>
    </location>
</feature>
<feature type="region of interest" description="Disordered" evidence="6">
    <location>
        <begin position="250"/>
        <end position="283"/>
    </location>
</feature>
<evidence type="ECO:0000256" key="4">
    <source>
        <dbReference type="ARBA" id="ARBA00022801"/>
    </source>
</evidence>
<keyword evidence="9" id="KW-1185">Reference proteome</keyword>
<evidence type="ECO:0000256" key="6">
    <source>
        <dbReference type="SAM" id="MobiDB-lite"/>
    </source>
</evidence>
<protein>
    <recommendedName>
        <fullName evidence="2">protein phosphatase methylesterase-1</fullName>
        <ecNumber evidence="2">3.1.1.89</ecNumber>
    </recommendedName>
</protein>
<accession>U6MF51</accession>
<evidence type="ECO:0000256" key="2">
    <source>
        <dbReference type="ARBA" id="ARBA00013111"/>
    </source>
</evidence>
<feature type="compositionally biased region" description="Basic and acidic residues" evidence="6">
    <location>
        <begin position="256"/>
        <end position="283"/>
    </location>
</feature>
<dbReference type="Proteomes" id="UP000030763">
    <property type="component" value="Unassembled WGS sequence"/>
</dbReference>
<evidence type="ECO:0000313" key="9">
    <source>
        <dbReference type="Proteomes" id="UP000030763"/>
    </source>
</evidence>
<reference evidence="8" key="1">
    <citation type="submission" date="2013-10" db="EMBL/GenBank/DDBJ databases">
        <title>Genomic analysis of the causative agents of coccidiosis in chickens.</title>
        <authorList>
            <person name="Reid A.J."/>
            <person name="Blake D."/>
            <person name="Billington K."/>
            <person name="Browne H."/>
            <person name="Dunn M."/>
            <person name="Hung S."/>
            <person name="Kawahara F."/>
            <person name="Miranda-Saavedra D."/>
            <person name="Mourier T."/>
            <person name="Nagra H."/>
            <person name="Otto T.D."/>
            <person name="Rawlings N."/>
            <person name="Sanchez A."/>
            <person name="Sanders M."/>
            <person name="Subramaniam C."/>
            <person name="Tay Y."/>
            <person name="Dear P."/>
            <person name="Doerig C."/>
            <person name="Gruber A."/>
            <person name="Parkinson J."/>
            <person name="Shirley M."/>
            <person name="Wan K.L."/>
            <person name="Berriman M."/>
            <person name="Tomley F."/>
            <person name="Pain A."/>
        </authorList>
    </citation>
    <scope>NUCLEOTIDE SEQUENCE [LARGE SCALE GENOMIC DNA]</scope>
    <source>
        <strain evidence="8">Weybridge</strain>
    </source>
</reference>
<dbReference type="EC" id="3.1.1.89" evidence="2"/>
<sequence>MDASELFSISSRQPARMPPDIKELPPITRGRSSNFPNRVGSPSISPHQSRRKSAGCSMRTVKEERQQEDAMPREEGITCRTSLDSDKDTADGHREDSRQTRPSSSARHRTCRNDLQAPHSGSSSRRSSCNAYVLTTSARSCGPLPTWDEFFERCEDIRPSDSSDTFRVYSSGSSGPLLFLLHGAGHTALSWACFTRLLRDGSLPLRVFAYDARGHGATTCADSKTLSAEVLTEDGIAIVQYLFNRMVSEELSPSDTRQDESTQEDKGMCETADGDSKSHRDRDSLPSVILVGHSMGGAIATRMAASGRVPQLHGLMVLDVVEALPQMAAFVSRFPSLFTSCKEAVNWSIFAGLLCNKSSAAISIPSQLVKTTRGALPASHKGAEKGPPDEEGKFQVQIVSGSGHVIEEDQPAELCRVVQTFITRYRLHLPPSQRAGLVRG</sequence>
<dbReference type="AlphaFoldDB" id="U6MF51"/>
<dbReference type="RefSeq" id="XP_013336945.1">
    <property type="nucleotide sequence ID" value="XM_013481491.1"/>
</dbReference>
<dbReference type="GeneID" id="25336906"/>
<evidence type="ECO:0000256" key="5">
    <source>
        <dbReference type="ARBA" id="ARBA00049203"/>
    </source>
</evidence>
<dbReference type="PANTHER" id="PTHR14189:SF0">
    <property type="entry name" value="PROTEIN PHOSPHATASE METHYLESTERASE 1"/>
    <property type="match status" value="1"/>
</dbReference>
<dbReference type="Gene3D" id="3.40.50.1820">
    <property type="entry name" value="alpha/beta hydrolase"/>
    <property type="match status" value="1"/>
</dbReference>
<name>U6MF51_EIMMA</name>
<evidence type="ECO:0000256" key="1">
    <source>
        <dbReference type="ARBA" id="ARBA00008645"/>
    </source>
</evidence>
<comment type="similarity">
    <text evidence="1">Belongs to the AB hydrolase superfamily.</text>
</comment>
<organism evidence="8 9">
    <name type="scientific">Eimeria maxima</name>
    <name type="common">Coccidian parasite</name>
    <dbReference type="NCBI Taxonomy" id="5804"/>
    <lineage>
        <taxon>Eukaryota</taxon>
        <taxon>Sar</taxon>
        <taxon>Alveolata</taxon>
        <taxon>Apicomplexa</taxon>
        <taxon>Conoidasida</taxon>
        <taxon>Coccidia</taxon>
        <taxon>Eucoccidiorida</taxon>
        <taxon>Eimeriorina</taxon>
        <taxon>Eimeriidae</taxon>
        <taxon>Eimeria</taxon>
    </lineage>
</organism>
<evidence type="ECO:0000313" key="8">
    <source>
        <dbReference type="EMBL" id="CDJ60295.1"/>
    </source>
</evidence>
<dbReference type="EMBL" id="HG721678">
    <property type="protein sequence ID" value="CDJ60295.1"/>
    <property type="molecule type" value="Genomic_DNA"/>
</dbReference>
<dbReference type="InterPro" id="IPR029058">
    <property type="entry name" value="AB_hydrolase_fold"/>
</dbReference>
<dbReference type="PANTHER" id="PTHR14189">
    <property type="entry name" value="PROTEIN PHOSPHATASE METHYLESTERASE-1 RELATED"/>
    <property type="match status" value="1"/>
</dbReference>
<reference evidence="8" key="2">
    <citation type="submission" date="2013-10" db="EMBL/GenBank/DDBJ databases">
        <authorList>
            <person name="Aslett M."/>
        </authorList>
    </citation>
    <scope>NUCLEOTIDE SEQUENCE [LARGE SCALE GENOMIC DNA]</scope>
    <source>
        <strain evidence="8">Weybridge</strain>
    </source>
</reference>
<dbReference type="Pfam" id="PF12697">
    <property type="entry name" value="Abhydrolase_6"/>
    <property type="match status" value="1"/>
</dbReference>
<proteinExistence type="inferred from homology"/>
<feature type="region of interest" description="Disordered" evidence="6">
    <location>
        <begin position="1"/>
        <end position="127"/>
    </location>
</feature>
<comment type="catalytic activity">
    <reaction evidence="5">
        <text>[phosphatase 2A protein]-C-terminal L-leucine methyl ester + H2O = [phosphatase 2A protein]-C-terminal L-leucine + methanol + H(+)</text>
        <dbReference type="Rhea" id="RHEA:48548"/>
        <dbReference type="Rhea" id="RHEA-COMP:12134"/>
        <dbReference type="Rhea" id="RHEA-COMP:12135"/>
        <dbReference type="ChEBI" id="CHEBI:15377"/>
        <dbReference type="ChEBI" id="CHEBI:15378"/>
        <dbReference type="ChEBI" id="CHEBI:17790"/>
        <dbReference type="ChEBI" id="CHEBI:90516"/>
        <dbReference type="ChEBI" id="CHEBI:90517"/>
        <dbReference type="EC" id="3.1.1.89"/>
    </reaction>
</comment>
<dbReference type="SUPFAM" id="SSF53474">
    <property type="entry name" value="alpha/beta-Hydrolases"/>
    <property type="match status" value="1"/>
</dbReference>
<evidence type="ECO:0000256" key="3">
    <source>
        <dbReference type="ARBA" id="ARBA00022487"/>
    </source>
</evidence>
<dbReference type="GO" id="GO:0051723">
    <property type="term" value="F:protein methylesterase activity"/>
    <property type="evidence" value="ECO:0007669"/>
    <property type="project" value="UniProtKB-EC"/>
</dbReference>
<dbReference type="InterPro" id="IPR016812">
    <property type="entry name" value="PPase_methylesterase_euk"/>
</dbReference>
<evidence type="ECO:0000259" key="7">
    <source>
        <dbReference type="Pfam" id="PF12697"/>
    </source>
</evidence>
<keyword evidence="3" id="KW-0719">Serine esterase</keyword>